<keyword evidence="3" id="KW-1185">Reference proteome</keyword>
<sequence>MLLAALTPAYWILRLSPVCGAPAWLPDVEIDDYECRRAISNPVVNWGVLRQRFGDLSRYVLEERTMSMKREDALLSDKVLLDVQMELLEFSAVILWRFPAALNECPFGAVTASIFATCMAFIRQELSELDTTAFESLLKSPYDRFLADLRQQSLVELLSRDLAVLLDLAPLHVTAATEWSSFALLHIYLPKIQVKHYQLPQHSQTCSGASVSGYTADRIRDLLRRHVPYASGRDIEGLKFLRGLDGVVSAAMKDPREFSTAFVQACPAGSAAFAIAAAMLSLMSNPSLFERFSNLALWVMRSYTSEVLRGATTWSVFHGLAKLGQFALRSFDLVWSAEELFQLPEDQHDFDKLRDPSLRAEHLEHAATHPTTREIAAFLRRVDRVKYSSEAMVYITAVGGVPFSNYIEGFVHRAFVVGISALIIACMDAIALERCMQVVQGTSGAAASSKPGSDHVLCLSATEGHVIFIKHAFLPVLLSAAVDAVWIDFDTFILQDPSHAFISARDSPHEVLPQRSRVRFGSFLFYNASDLCNLSKICDPRQHWAFNVTTTTPDSPLDYQGVEMLVTEHWDARCLNNGLFYVRASYRTLTFFTLFLKQIYINPYTDNQNLFDAFLSHSTLDAAVPDARPVLRYVLLDVDQLFGCAEGHANQAASGEQGLLTFHFWASDFRTREAAESADGPDASRIIARNGVERVEKVRANKDELFDMFFSEAAQKEYATHGKSHGIPRAGANFIAQVKAPKPNWRGMCSVTAVGVEDLVDERLLQGQQQLIDWQAATHVVTEGGSLEETIGTTRDASAWNPVGSSAANGDNVSALKGIALEEWIDALQALGELSEMLSKRPEVQLALEVHQTGSEPRASALGARQARFARLSVVQSLKHRLRSLDVGTLLTVRAFRQYGPERLLKELEEVMGLKEVNSDGAPG</sequence>
<evidence type="ECO:0000313" key="2">
    <source>
        <dbReference type="EMBL" id="CAK9013138.1"/>
    </source>
</evidence>
<accession>A0ABP0JFF4</accession>
<evidence type="ECO:0000256" key="1">
    <source>
        <dbReference type="SAM" id="SignalP"/>
    </source>
</evidence>
<feature type="chain" id="PRO_5047396466" description="Nucleotide-diphospho-sugar transferase domain-containing protein" evidence="1">
    <location>
        <begin position="21"/>
        <end position="924"/>
    </location>
</feature>
<evidence type="ECO:0008006" key="4">
    <source>
        <dbReference type="Google" id="ProtNLM"/>
    </source>
</evidence>
<comment type="caution">
    <text evidence="2">The sequence shown here is derived from an EMBL/GenBank/DDBJ whole genome shotgun (WGS) entry which is preliminary data.</text>
</comment>
<feature type="signal peptide" evidence="1">
    <location>
        <begin position="1"/>
        <end position="20"/>
    </location>
</feature>
<dbReference type="EMBL" id="CAXAMN010005280">
    <property type="protein sequence ID" value="CAK9013138.1"/>
    <property type="molecule type" value="Genomic_DNA"/>
</dbReference>
<evidence type="ECO:0000313" key="3">
    <source>
        <dbReference type="Proteomes" id="UP001642484"/>
    </source>
</evidence>
<organism evidence="2 3">
    <name type="scientific">Durusdinium trenchii</name>
    <dbReference type="NCBI Taxonomy" id="1381693"/>
    <lineage>
        <taxon>Eukaryota</taxon>
        <taxon>Sar</taxon>
        <taxon>Alveolata</taxon>
        <taxon>Dinophyceae</taxon>
        <taxon>Suessiales</taxon>
        <taxon>Symbiodiniaceae</taxon>
        <taxon>Durusdinium</taxon>
    </lineage>
</organism>
<proteinExistence type="predicted"/>
<keyword evidence="1" id="KW-0732">Signal</keyword>
<gene>
    <name evidence="2" type="ORF">CCMP2556_LOCUS11147</name>
</gene>
<protein>
    <recommendedName>
        <fullName evidence="4">Nucleotide-diphospho-sugar transferase domain-containing protein</fullName>
    </recommendedName>
</protein>
<reference evidence="2 3" key="1">
    <citation type="submission" date="2024-02" db="EMBL/GenBank/DDBJ databases">
        <authorList>
            <person name="Chen Y."/>
            <person name="Shah S."/>
            <person name="Dougan E. K."/>
            <person name="Thang M."/>
            <person name="Chan C."/>
        </authorList>
    </citation>
    <scope>NUCLEOTIDE SEQUENCE [LARGE SCALE GENOMIC DNA]</scope>
</reference>
<dbReference type="Proteomes" id="UP001642484">
    <property type="component" value="Unassembled WGS sequence"/>
</dbReference>
<name>A0ABP0JFF4_9DINO</name>